<dbReference type="SUPFAM" id="SSF46689">
    <property type="entry name" value="Homeodomain-like"/>
    <property type="match status" value="1"/>
</dbReference>
<evidence type="ECO:0000256" key="2">
    <source>
        <dbReference type="ARBA" id="ARBA00022840"/>
    </source>
</evidence>
<dbReference type="InterPro" id="IPR009057">
    <property type="entry name" value="Homeodomain-like_sf"/>
</dbReference>
<dbReference type="GO" id="GO:0005524">
    <property type="term" value="F:ATP binding"/>
    <property type="evidence" value="ECO:0007669"/>
    <property type="project" value="UniProtKB-KW"/>
</dbReference>
<dbReference type="EMBL" id="PQGA01000004">
    <property type="protein sequence ID" value="POR52833.1"/>
    <property type="molecule type" value="Genomic_DNA"/>
</dbReference>
<evidence type="ECO:0000256" key="1">
    <source>
        <dbReference type="ARBA" id="ARBA00022741"/>
    </source>
</evidence>
<keyword evidence="3" id="KW-0805">Transcription regulation</keyword>
<dbReference type="SUPFAM" id="SSF48452">
    <property type="entry name" value="TPR-like"/>
    <property type="match status" value="2"/>
</dbReference>
<dbReference type="Gene3D" id="3.40.50.300">
    <property type="entry name" value="P-loop containing nucleotide triphosphate hydrolases"/>
    <property type="match status" value="1"/>
</dbReference>
<dbReference type="Pfam" id="PF02954">
    <property type="entry name" value="HTH_8"/>
    <property type="match status" value="1"/>
</dbReference>
<gene>
    <name evidence="7" type="ORF">B0G62_104130</name>
</gene>
<dbReference type="Pfam" id="PF00158">
    <property type="entry name" value="Sigma54_activat"/>
    <property type="match status" value="1"/>
</dbReference>
<keyword evidence="4" id="KW-0238">DNA-binding</keyword>
<dbReference type="Gene3D" id="1.10.10.60">
    <property type="entry name" value="Homeodomain-like"/>
    <property type="match status" value="1"/>
</dbReference>
<sequence>MNTFPFVPLTGAQADYDAFIGEAPAFRQLVRMIDRVAPTDHALLIIGPTGSGKELVARRVHTRSLRHDQPFVDVNCGAIPEHLVEAELFGHVKGAFTGAGESRPGLLQQVGKGTLLLDEIGELPLALQPKLLRALETRAFRPIGASSNVRFEGRVVASTHRDLRELAHQGLFREDLFYRLAVFVLGVPGLNQRVEDIPALAAHFASQQERRIEFSPAALRRLGRHTWPGHIRQLRNLISQLSVLAEKPLIDEDTLEPFLHSETAGSVSRAALADMLLQLEGRDKLAAAEDLLVDRALERSAGNKSAAAALLGVGRKTVERRLKSREEHHREAHKSLEHASALIDAARFAEAIPHLRRCVDVLKTSRDEAATRRAQFDAYRLLGMSLRSVHGWLYAEATACYAAALEIGVGICEPGEIAAIQFGVWTTQLTTLQLKQARASAQEMLQRAQNSGDRVSLDEAHVAMTNTLYWLGDSEEALACLARGNLLGVTRDDVRTGSQGIDLASLALTFEGLAAYQIGEFAQARRAMEMLILRAGEPGTHALAHVVNLQGAAWLACLFDDRARRGPLASELESVSIANGFAFYRGMGQILRGVHLSAQGLNAEAEVLMLDGYDNHMVCNGGALFHSFKMWQHGELLLRSGRAQECEAMLAGAVDETLARQERAHLGELLVTRARAQWALGDLTSAEQGLRTALSTALALGSVPARVDAARYLADLLRSTGRRAEAIDTLARGVREQSAESTGRIADAIALLAELRHEASADPDTQGLVAGR</sequence>
<dbReference type="PANTHER" id="PTHR32071:SF117">
    <property type="entry name" value="PTS-DEPENDENT DIHYDROXYACETONE KINASE OPERON REGULATORY PROTEIN-RELATED"/>
    <property type="match status" value="1"/>
</dbReference>
<dbReference type="PROSITE" id="PS50045">
    <property type="entry name" value="SIGMA54_INTERACT_4"/>
    <property type="match status" value="1"/>
</dbReference>
<keyword evidence="2" id="KW-0067">ATP-binding</keyword>
<dbReference type="OrthoDB" id="5496274at2"/>
<accession>A0A2S4MDJ4</accession>
<dbReference type="PRINTS" id="PR01590">
    <property type="entry name" value="HTHFIS"/>
</dbReference>
<dbReference type="Gene3D" id="1.25.40.10">
    <property type="entry name" value="Tetratricopeptide repeat domain"/>
    <property type="match status" value="2"/>
</dbReference>
<evidence type="ECO:0000256" key="5">
    <source>
        <dbReference type="ARBA" id="ARBA00023163"/>
    </source>
</evidence>
<keyword evidence="5" id="KW-0804">Transcription</keyword>
<dbReference type="CDD" id="cd00009">
    <property type="entry name" value="AAA"/>
    <property type="match status" value="1"/>
</dbReference>
<dbReference type="SMART" id="SM00382">
    <property type="entry name" value="AAA"/>
    <property type="match status" value="1"/>
</dbReference>
<keyword evidence="8" id="KW-1185">Reference proteome</keyword>
<dbReference type="AlphaFoldDB" id="A0A2S4MDJ4"/>
<dbReference type="GO" id="GO:0006355">
    <property type="term" value="P:regulation of DNA-templated transcription"/>
    <property type="evidence" value="ECO:0007669"/>
    <property type="project" value="InterPro"/>
</dbReference>
<dbReference type="InterPro" id="IPR003593">
    <property type="entry name" value="AAA+_ATPase"/>
</dbReference>
<evidence type="ECO:0000256" key="4">
    <source>
        <dbReference type="ARBA" id="ARBA00023125"/>
    </source>
</evidence>
<dbReference type="InterPro" id="IPR002078">
    <property type="entry name" value="Sigma_54_int"/>
</dbReference>
<dbReference type="InterPro" id="IPR002197">
    <property type="entry name" value="HTH_Fis"/>
</dbReference>
<reference evidence="7 8" key="1">
    <citation type="submission" date="2018-01" db="EMBL/GenBank/DDBJ databases">
        <title>Genomic Encyclopedia of Type Strains, Phase III (KMG-III): the genomes of soil and plant-associated and newly described type strains.</title>
        <authorList>
            <person name="Whitman W."/>
        </authorList>
    </citation>
    <scope>NUCLEOTIDE SEQUENCE [LARGE SCALE GENOMIC DNA]</scope>
    <source>
        <strain evidence="7 8">JCM 18070</strain>
    </source>
</reference>
<dbReference type="InterPro" id="IPR058031">
    <property type="entry name" value="AAA_lid_NorR"/>
</dbReference>
<evidence type="ECO:0000313" key="8">
    <source>
        <dbReference type="Proteomes" id="UP000237381"/>
    </source>
</evidence>
<evidence type="ECO:0000259" key="6">
    <source>
        <dbReference type="PROSITE" id="PS50045"/>
    </source>
</evidence>
<name>A0A2S4MDJ4_9BURK</name>
<dbReference type="RefSeq" id="WP_103704238.1">
    <property type="nucleotide sequence ID" value="NZ_PQGA01000004.1"/>
</dbReference>
<comment type="caution">
    <text evidence="7">The sequence shown here is derived from an EMBL/GenBank/DDBJ whole genome shotgun (WGS) entry which is preliminary data.</text>
</comment>
<dbReference type="InterPro" id="IPR011990">
    <property type="entry name" value="TPR-like_helical_dom_sf"/>
</dbReference>
<dbReference type="GO" id="GO:0043565">
    <property type="term" value="F:sequence-specific DNA binding"/>
    <property type="evidence" value="ECO:0007669"/>
    <property type="project" value="InterPro"/>
</dbReference>
<evidence type="ECO:0000313" key="7">
    <source>
        <dbReference type="EMBL" id="POR52833.1"/>
    </source>
</evidence>
<organism evidence="7 8">
    <name type="scientific">Paraburkholderia eburnea</name>
    <dbReference type="NCBI Taxonomy" id="1189126"/>
    <lineage>
        <taxon>Bacteria</taxon>
        <taxon>Pseudomonadati</taxon>
        <taxon>Pseudomonadota</taxon>
        <taxon>Betaproteobacteria</taxon>
        <taxon>Burkholderiales</taxon>
        <taxon>Burkholderiaceae</taxon>
        <taxon>Paraburkholderia</taxon>
    </lineage>
</organism>
<proteinExistence type="predicted"/>
<feature type="domain" description="Sigma-54 factor interaction" evidence="6">
    <location>
        <begin position="19"/>
        <end position="243"/>
    </location>
</feature>
<keyword evidence="1" id="KW-0547">Nucleotide-binding</keyword>
<dbReference type="Proteomes" id="UP000237381">
    <property type="component" value="Unassembled WGS sequence"/>
</dbReference>
<dbReference type="SUPFAM" id="SSF52540">
    <property type="entry name" value="P-loop containing nucleoside triphosphate hydrolases"/>
    <property type="match status" value="1"/>
</dbReference>
<dbReference type="PANTHER" id="PTHR32071">
    <property type="entry name" value="TRANSCRIPTIONAL REGULATORY PROTEIN"/>
    <property type="match status" value="1"/>
</dbReference>
<dbReference type="FunFam" id="3.40.50.300:FF:000006">
    <property type="entry name" value="DNA-binding transcriptional regulator NtrC"/>
    <property type="match status" value="1"/>
</dbReference>
<dbReference type="InterPro" id="IPR027417">
    <property type="entry name" value="P-loop_NTPase"/>
</dbReference>
<protein>
    <submittedName>
        <fullName evidence="7">Regulatory Fis family protein</fullName>
    </submittedName>
</protein>
<dbReference type="Gene3D" id="1.10.8.60">
    <property type="match status" value="1"/>
</dbReference>
<evidence type="ECO:0000256" key="3">
    <source>
        <dbReference type="ARBA" id="ARBA00023015"/>
    </source>
</evidence>
<dbReference type="Pfam" id="PF25601">
    <property type="entry name" value="AAA_lid_14"/>
    <property type="match status" value="1"/>
</dbReference>